<protein>
    <recommendedName>
        <fullName evidence="5">Impact N-terminal domain-containing protein</fullName>
    </recommendedName>
</protein>
<accession>A0A382Q8M7</accession>
<dbReference type="InterPro" id="IPR015796">
    <property type="entry name" value="Impact_YigZ-like"/>
</dbReference>
<feature type="domain" description="UPF0029" evidence="3">
    <location>
        <begin position="144"/>
        <end position="198"/>
    </location>
</feature>
<dbReference type="InterPro" id="IPR020568">
    <property type="entry name" value="Ribosomal_Su5_D2-typ_SF"/>
</dbReference>
<name>A0A382Q8M7_9ZZZZ</name>
<comment type="similarity">
    <text evidence="1">Belongs to the IMPACT family.</text>
</comment>
<feature type="domain" description="Impact N-terminal" evidence="2">
    <location>
        <begin position="21"/>
        <end position="127"/>
    </location>
</feature>
<dbReference type="NCBIfam" id="TIGR00257">
    <property type="entry name" value="IMPACT_YIGZ"/>
    <property type="match status" value="1"/>
</dbReference>
<dbReference type="PANTHER" id="PTHR16301">
    <property type="entry name" value="IMPACT-RELATED"/>
    <property type="match status" value="1"/>
</dbReference>
<sequence>VSDLSRYLVPAGTHHVEETIQKSRFVTTAARASDPGSARKLVAQVQEKSPNATHHCWAFVAGPSGSTAHVGMSDDGEPHGTAGRPMLKVLLHGRVGEIVVVCARYYGGVKLGTGGLSRAYSRGVKLVLDSLPTVEHVERALLCITVPYVRADGFQRLAREADVLIENEEYAEAVRYRCCVPAHGVESFRKAIAELTRGDGLVQEI</sequence>
<dbReference type="Gene3D" id="3.30.230.30">
    <property type="entry name" value="Impact, N-terminal domain"/>
    <property type="match status" value="1"/>
</dbReference>
<evidence type="ECO:0000313" key="4">
    <source>
        <dbReference type="EMBL" id="SVC80601.1"/>
    </source>
</evidence>
<dbReference type="Gene3D" id="3.30.70.240">
    <property type="match status" value="1"/>
</dbReference>
<dbReference type="PANTHER" id="PTHR16301:SF20">
    <property type="entry name" value="IMPACT FAMILY MEMBER YIGZ"/>
    <property type="match status" value="1"/>
</dbReference>
<dbReference type="SUPFAM" id="SSF54211">
    <property type="entry name" value="Ribosomal protein S5 domain 2-like"/>
    <property type="match status" value="1"/>
</dbReference>
<evidence type="ECO:0008006" key="5">
    <source>
        <dbReference type="Google" id="ProtNLM"/>
    </source>
</evidence>
<dbReference type="InterPro" id="IPR036956">
    <property type="entry name" value="Impact_N_sf"/>
</dbReference>
<evidence type="ECO:0000259" key="3">
    <source>
        <dbReference type="Pfam" id="PF09186"/>
    </source>
</evidence>
<reference evidence="4" key="1">
    <citation type="submission" date="2018-05" db="EMBL/GenBank/DDBJ databases">
        <authorList>
            <person name="Lanie J.A."/>
            <person name="Ng W.-L."/>
            <person name="Kazmierczak K.M."/>
            <person name="Andrzejewski T.M."/>
            <person name="Davidsen T.M."/>
            <person name="Wayne K.J."/>
            <person name="Tettelin H."/>
            <person name="Glass J.I."/>
            <person name="Rusch D."/>
            <person name="Podicherti R."/>
            <person name="Tsui H.-C.T."/>
            <person name="Winkler M.E."/>
        </authorList>
    </citation>
    <scope>NUCLEOTIDE SEQUENCE</scope>
</reference>
<dbReference type="AlphaFoldDB" id="A0A382Q8M7"/>
<proteinExistence type="inferred from homology"/>
<dbReference type="InterPro" id="IPR001498">
    <property type="entry name" value="Impact_N"/>
</dbReference>
<evidence type="ECO:0000259" key="2">
    <source>
        <dbReference type="Pfam" id="PF01205"/>
    </source>
</evidence>
<organism evidence="4">
    <name type="scientific">marine metagenome</name>
    <dbReference type="NCBI Taxonomy" id="408172"/>
    <lineage>
        <taxon>unclassified sequences</taxon>
        <taxon>metagenomes</taxon>
        <taxon>ecological metagenomes</taxon>
    </lineage>
</organism>
<dbReference type="Pfam" id="PF09186">
    <property type="entry name" value="DUF1949"/>
    <property type="match status" value="1"/>
</dbReference>
<dbReference type="SUPFAM" id="SSF54980">
    <property type="entry name" value="EF-G C-terminal domain-like"/>
    <property type="match status" value="1"/>
</dbReference>
<gene>
    <name evidence="4" type="ORF">METZ01_LOCUS333455</name>
</gene>
<dbReference type="GO" id="GO:0006446">
    <property type="term" value="P:regulation of translational initiation"/>
    <property type="evidence" value="ECO:0007669"/>
    <property type="project" value="TreeGrafter"/>
</dbReference>
<dbReference type="EMBL" id="UINC01111988">
    <property type="protein sequence ID" value="SVC80601.1"/>
    <property type="molecule type" value="Genomic_DNA"/>
</dbReference>
<dbReference type="InterPro" id="IPR015269">
    <property type="entry name" value="UPF0029_Impact_C"/>
</dbReference>
<dbReference type="GO" id="GO:0005737">
    <property type="term" value="C:cytoplasm"/>
    <property type="evidence" value="ECO:0007669"/>
    <property type="project" value="TreeGrafter"/>
</dbReference>
<dbReference type="InterPro" id="IPR023582">
    <property type="entry name" value="Impact"/>
</dbReference>
<feature type="non-terminal residue" evidence="4">
    <location>
        <position position="1"/>
    </location>
</feature>
<dbReference type="InterPro" id="IPR035647">
    <property type="entry name" value="EFG_III/V"/>
</dbReference>
<dbReference type="Pfam" id="PF01205">
    <property type="entry name" value="Impact_N"/>
    <property type="match status" value="1"/>
</dbReference>
<evidence type="ECO:0000256" key="1">
    <source>
        <dbReference type="ARBA" id="ARBA00007665"/>
    </source>
</evidence>